<dbReference type="Proteomes" id="UP000094801">
    <property type="component" value="Unassembled WGS sequence"/>
</dbReference>
<proteinExistence type="predicted"/>
<gene>
    <name evidence="1" type="ORF">CANARDRAFT_27394</name>
</gene>
<sequence length="798" mass="94105">MPDLQRTSTEEVPTSTHQGQIFLKDLPLIVRLIDKYNNPKTETKSLQYHHQQFNILVLKHNWIDNFTELQQSQLSESLDETFFAVQNTLWHLYNRESQSLLKLISLRTNYITKLVEKFPLLVEAQFADQLLNKLISWYIPYLNSLTEAYTYRSFINYNWLFKQLSQLLSTILPYWLTFIKVFYKLEELIDDDIHLTLAAQNLYNGAKRTELPPKMKASILIHFDRLKVLILSDESTIANVKISPIFTSSVYDYSRLGRSLHLITTRSLLIKSQITSDFHEYIYHIYRMNPIVEKTSQVAKFNGLAKYNDTDWVRIALTDLYILLTSNDEKNRFMREPLRLDHIDRTKKVDQNSLQLTLVNGTVIKLQFESAESLASFRDQLKLNLNIINMTLKFITADRLLDFNTTFGFQLNSLPSVRTTSDNTFSIDGTSINLKRYFPLDISPETSDLISKQIPITAYKLRTDDPEDYDIMLVYDRLILFLTYSNGVILNQQLGYREQLIIPLFPIKRVNFSNNLLTLIGDQFIESWLVPENRFDYCKLRFSFNEKDLKRVRIRSFEIPSLISNAKKMFFNPQVTTLSINFCKVEYFSVELQTFMKYKAAHGIPLEYAGDLRRQELMFQLYHRTLIFYINLLRLKNWYLIKLCDYDIIYLDEINRLIESMNLLINFYSNFITLLTKYYKTNVIMDDGILMLELEMLLEFSNKVFNKTCKQLTELIYVYKVSGFTELSKAEMNDWVQYKWAVKNKEFTKIFGLYCTSAYSLVMNLNRENKPVISLLKKSQDYCEKLTNAVKDVKDIVI</sequence>
<dbReference type="AlphaFoldDB" id="A0A1E4T2Z8"/>
<dbReference type="EMBL" id="KV453850">
    <property type="protein sequence ID" value="ODV86127.1"/>
    <property type="molecule type" value="Genomic_DNA"/>
</dbReference>
<keyword evidence="2" id="KW-1185">Reference proteome</keyword>
<name>A0A1E4T2Z8_9ASCO</name>
<accession>A0A1E4T2Z8</accession>
<evidence type="ECO:0000313" key="1">
    <source>
        <dbReference type="EMBL" id="ODV86127.1"/>
    </source>
</evidence>
<protein>
    <submittedName>
        <fullName evidence="1">Uncharacterized protein</fullName>
    </submittedName>
</protein>
<reference evidence="2" key="1">
    <citation type="submission" date="2016-04" db="EMBL/GenBank/DDBJ databases">
        <title>Comparative genomics of biotechnologically important yeasts.</title>
        <authorList>
            <consortium name="DOE Joint Genome Institute"/>
            <person name="Riley R."/>
            <person name="Haridas S."/>
            <person name="Wolfe K.H."/>
            <person name="Lopes M.R."/>
            <person name="Hittinger C.T."/>
            <person name="Goker M."/>
            <person name="Salamov A."/>
            <person name="Wisecaver J."/>
            <person name="Long T.M."/>
            <person name="Aerts A.L."/>
            <person name="Barry K."/>
            <person name="Choi C."/>
            <person name="Clum A."/>
            <person name="Coughlan A.Y."/>
            <person name="Deshpande S."/>
            <person name="Douglass A.P."/>
            <person name="Hanson S.J."/>
            <person name="Klenk H.-P."/>
            <person name="Labutti K."/>
            <person name="Lapidus A."/>
            <person name="Lindquist E."/>
            <person name="Lipzen A."/>
            <person name="Meier-Kolthoff J.P."/>
            <person name="Ohm R.A."/>
            <person name="Otillar R.P."/>
            <person name="Pangilinan J."/>
            <person name="Peng Y."/>
            <person name="Rokas A."/>
            <person name="Rosa C.A."/>
            <person name="Scheuner C."/>
            <person name="Sibirny A.A."/>
            <person name="Slot J.C."/>
            <person name="Stielow J.B."/>
            <person name="Sun H."/>
            <person name="Kurtzman C.P."/>
            <person name="Blackwell M."/>
            <person name="Grigoriev I.V."/>
            <person name="Jeffries T.W."/>
        </authorList>
    </citation>
    <scope>NUCLEOTIDE SEQUENCE [LARGE SCALE GENOMIC DNA]</scope>
    <source>
        <strain evidence="2">NRRL YB-2248</strain>
    </source>
</reference>
<organism evidence="1 2">
    <name type="scientific">[Candida] arabinofermentans NRRL YB-2248</name>
    <dbReference type="NCBI Taxonomy" id="983967"/>
    <lineage>
        <taxon>Eukaryota</taxon>
        <taxon>Fungi</taxon>
        <taxon>Dikarya</taxon>
        <taxon>Ascomycota</taxon>
        <taxon>Saccharomycotina</taxon>
        <taxon>Pichiomycetes</taxon>
        <taxon>Pichiales</taxon>
        <taxon>Pichiaceae</taxon>
        <taxon>Ogataea</taxon>
        <taxon>Ogataea/Candida clade</taxon>
    </lineage>
</organism>
<evidence type="ECO:0000313" key="2">
    <source>
        <dbReference type="Proteomes" id="UP000094801"/>
    </source>
</evidence>